<keyword evidence="2" id="KW-1185">Reference proteome</keyword>
<evidence type="ECO:0000313" key="1">
    <source>
        <dbReference type="EMBL" id="KRX16913.1"/>
    </source>
</evidence>
<gene>
    <name evidence="1" type="ORF">T07_12107</name>
</gene>
<name>A0A0V0RQZ0_9BILA</name>
<dbReference type="Proteomes" id="UP000054630">
    <property type="component" value="Unassembled WGS sequence"/>
</dbReference>
<evidence type="ECO:0000313" key="2">
    <source>
        <dbReference type="Proteomes" id="UP000054630"/>
    </source>
</evidence>
<proteinExistence type="predicted"/>
<dbReference type="EMBL" id="JYDL01000097">
    <property type="protein sequence ID" value="KRX16913.1"/>
    <property type="molecule type" value="Genomic_DNA"/>
</dbReference>
<reference evidence="1 2" key="1">
    <citation type="submission" date="2015-01" db="EMBL/GenBank/DDBJ databases">
        <title>Evolution of Trichinella species and genotypes.</title>
        <authorList>
            <person name="Korhonen P.K."/>
            <person name="Edoardo P."/>
            <person name="Giuseppe L.R."/>
            <person name="Gasser R.B."/>
        </authorList>
    </citation>
    <scope>NUCLEOTIDE SEQUENCE [LARGE SCALE GENOMIC DNA]</scope>
    <source>
        <strain evidence="1">ISS37</strain>
    </source>
</reference>
<protein>
    <submittedName>
        <fullName evidence="1">Uncharacterized protein</fullName>
    </submittedName>
</protein>
<accession>A0A0V0RQZ0</accession>
<dbReference type="AlphaFoldDB" id="A0A0V0RQZ0"/>
<sequence>MVTSTTITSTCSSGFDGGDMTHKRQRAYNDGFSGWCLFLKRIELNFIEIFYSFTCNLYIVIVVQFD</sequence>
<comment type="caution">
    <text evidence="1">The sequence shown here is derived from an EMBL/GenBank/DDBJ whole genome shotgun (WGS) entry which is preliminary data.</text>
</comment>
<organism evidence="1 2">
    <name type="scientific">Trichinella nelsoni</name>
    <dbReference type="NCBI Taxonomy" id="6336"/>
    <lineage>
        <taxon>Eukaryota</taxon>
        <taxon>Metazoa</taxon>
        <taxon>Ecdysozoa</taxon>
        <taxon>Nematoda</taxon>
        <taxon>Enoplea</taxon>
        <taxon>Dorylaimia</taxon>
        <taxon>Trichinellida</taxon>
        <taxon>Trichinellidae</taxon>
        <taxon>Trichinella</taxon>
    </lineage>
</organism>